<dbReference type="GO" id="GO:0046983">
    <property type="term" value="F:protein dimerization activity"/>
    <property type="evidence" value="ECO:0007669"/>
    <property type="project" value="InterPro"/>
</dbReference>
<name>A0AAD9CTC3_DISEL</name>
<feature type="domain" description="HAT C-terminal dimerisation" evidence="1">
    <location>
        <begin position="354"/>
        <end position="403"/>
    </location>
</feature>
<evidence type="ECO:0000259" key="1">
    <source>
        <dbReference type="Pfam" id="PF05699"/>
    </source>
</evidence>
<dbReference type="InterPro" id="IPR008906">
    <property type="entry name" value="HATC_C_dom"/>
</dbReference>
<dbReference type="SUPFAM" id="SSF53098">
    <property type="entry name" value="Ribonuclease H-like"/>
    <property type="match status" value="1"/>
</dbReference>
<dbReference type="InterPro" id="IPR012337">
    <property type="entry name" value="RNaseH-like_sf"/>
</dbReference>
<protein>
    <submittedName>
        <fullName evidence="2">Zinc finger MYM-type protein 1</fullName>
    </submittedName>
</protein>
<evidence type="ECO:0000313" key="3">
    <source>
        <dbReference type="Proteomes" id="UP001228049"/>
    </source>
</evidence>
<comment type="caution">
    <text evidence="2">The sequence shown here is derived from an EMBL/GenBank/DDBJ whole genome shotgun (WGS) entry which is preliminary data.</text>
</comment>
<organism evidence="2 3">
    <name type="scientific">Dissostichus eleginoides</name>
    <name type="common">Patagonian toothfish</name>
    <name type="synonym">Dissostichus amissus</name>
    <dbReference type="NCBI Taxonomy" id="100907"/>
    <lineage>
        <taxon>Eukaryota</taxon>
        <taxon>Metazoa</taxon>
        <taxon>Chordata</taxon>
        <taxon>Craniata</taxon>
        <taxon>Vertebrata</taxon>
        <taxon>Euteleostomi</taxon>
        <taxon>Actinopterygii</taxon>
        <taxon>Neopterygii</taxon>
        <taxon>Teleostei</taxon>
        <taxon>Neoteleostei</taxon>
        <taxon>Acanthomorphata</taxon>
        <taxon>Eupercaria</taxon>
        <taxon>Perciformes</taxon>
        <taxon>Notothenioidei</taxon>
        <taxon>Nototheniidae</taxon>
        <taxon>Dissostichus</taxon>
    </lineage>
</organism>
<dbReference type="Pfam" id="PF05699">
    <property type="entry name" value="Dimer_Tnp_hAT"/>
    <property type="match status" value="1"/>
</dbReference>
<dbReference type="EMBL" id="JASDAP010000001">
    <property type="protein sequence ID" value="KAK1906683.1"/>
    <property type="molecule type" value="Genomic_DNA"/>
</dbReference>
<dbReference type="AlphaFoldDB" id="A0AAD9CTC3"/>
<keyword evidence="3" id="KW-1185">Reference proteome</keyword>
<proteinExistence type="predicted"/>
<dbReference type="PANTHER" id="PTHR45749">
    <property type="match status" value="1"/>
</dbReference>
<dbReference type="PANTHER" id="PTHR45749:SF28">
    <property type="entry name" value="ZINC FINGER MYM-TYPE PROTEIN 1-LIKE-RELATED"/>
    <property type="match status" value="1"/>
</dbReference>
<evidence type="ECO:0000313" key="2">
    <source>
        <dbReference type="EMBL" id="KAK1906683.1"/>
    </source>
</evidence>
<gene>
    <name evidence="2" type="ORF">KUDE01_009079</name>
</gene>
<accession>A0AAD9CTC3</accession>
<sequence>MRAIGNYSPTNKLICQTYDGASCMSGQHGGVQALVKAHCPNALFIHCYAHKLNLVLAQGTNNIQAAKLFFANLDAFHNFFSRSCKRSALLCEVDRAVRVPGGSAVRWNFKSRAVHAIHEGRGSLCIAFDKIMTEPGWDKETIAQSASLKQKLEDFDFTFLLGVFQSIFGLTEPLFQVLQSKTVDIKKCQDQIMSILSALKATRTDETFSRIYDETVKAVGEPVPRRKRRRRGWDDLEQGFNQHQEGDEETVVSFRRLYFQIVVSIVMHMTQRFADMEHLNFFRILEHTSFASFCKPAAFPSSELVQLINTYPFFDEQKLRNELHTLYNNRLFHKPPGELIALLIEDDLQGTLSEVYKLLQLMLTIPATRTSSERSFSCLKRIKTYLRNTCGQDRLVNLATISIDSVVVEDLKAAGKFYDIVIDHFATMKDRRMAFLFK</sequence>
<dbReference type="Proteomes" id="UP001228049">
    <property type="component" value="Unassembled WGS sequence"/>
</dbReference>
<reference evidence="2" key="1">
    <citation type="submission" date="2023-04" db="EMBL/GenBank/DDBJ databases">
        <title>Chromosome-level genome of Chaenocephalus aceratus.</title>
        <authorList>
            <person name="Park H."/>
        </authorList>
    </citation>
    <scope>NUCLEOTIDE SEQUENCE</scope>
    <source>
        <strain evidence="2">DE</strain>
        <tissue evidence="2">Muscle</tissue>
    </source>
</reference>